<dbReference type="Proteomes" id="UP000677611">
    <property type="component" value="Unassembled WGS sequence"/>
</dbReference>
<sequence length="296" mass="32633">MELIIDHVTKKYGGKVALNDCSLHLKPGVLGLLGPNGAGKSTLMRILATVEQPTNGSVIWDGENIQKKPKLLRSQLGYLPQDFGVYPNMNAIEFLEYIAAMKGLSMSSSKKRINELLEALNLMNDRKRLLGGYSGGMRQRVGIAQALLNDPKLLIVDEPTVGLDPEERIRFRNLLSTLSTDRIVILSTHIVTDIESIASDIALLSKGNVLAHMRPEQLLKHVEGKVWEWVIPASELHNVQKKYIVSSAIHRSDGIHARIVSSNAPSAKAHIIASSLEDAYLYYVSSKGGHKIEQCI</sequence>
<accession>A0ABS3NUK5</accession>
<feature type="domain" description="ABC transporter" evidence="5">
    <location>
        <begin position="3"/>
        <end position="231"/>
    </location>
</feature>
<evidence type="ECO:0000259" key="5">
    <source>
        <dbReference type="PROSITE" id="PS50893"/>
    </source>
</evidence>
<keyword evidence="2" id="KW-0813">Transport</keyword>
<dbReference type="InterPro" id="IPR003439">
    <property type="entry name" value="ABC_transporter-like_ATP-bd"/>
</dbReference>
<evidence type="ECO:0000313" key="6">
    <source>
        <dbReference type="EMBL" id="MBO1624623.1"/>
    </source>
</evidence>
<dbReference type="InterPro" id="IPR027417">
    <property type="entry name" value="P-loop_NTPase"/>
</dbReference>
<dbReference type="SMART" id="SM00382">
    <property type="entry name" value="AAA"/>
    <property type="match status" value="1"/>
</dbReference>
<dbReference type="EMBL" id="JAGDQJ010000006">
    <property type="protein sequence ID" value="MBO1624623.1"/>
    <property type="molecule type" value="Genomic_DNA"/>
</dbReference>
<evidence type="ECO:0000256" key="1">
    <source>
        <dbReference type="ARBA" id="ARBA00005417"/>
    </source>
</evidence>
<evidence type="ECO:0000256" key="4">
    <source>
        <dbReference type="ARBA" id="ARBA00022840"/>
    </source>
</evidence>
<evidence type="ECO:0000256" key="2">
    <source>
        <dbReference type="ARBA" id="ARBA00022448"/>
    </source>
</evidence>
<evidence type="ECO:0000256" key="3">
    <source>
        <dbReference type="ARBA" id="ARBA00022741"/>
    </source>
</evidence>
<keyword evidence="7" id="KW-1185">Reference proteome</keyword>
<evidence type="ECO:0000313" key="7">
    <source>
        <dbReference type="Proteomes" id="UP000677611"/>
    </source>
</evidence>
<dbReference type="RefSeq" id="WP_208016930.1">
    <property type="nucleotide sequence ID" value="NZ_JAGDQJ010000006.1"/>
</dbReference>
<proteinExistence type="inferred from homology"/>
<comment type="similarity">
    <text evidence="1">Belongs to the ABC transporter superfamily.</text>
</comment>
<protein>
    <submittedName>
        <fullName evidence="6">ABC transporter ATP-binding protein</fullName>
    </submittedName>
</protein>
<dbReference type="InterPro" id="IPR017871">
    <property type="entry name" value="ABC_transporter-like_CS"/>
</dbReference>
<dbReference type="GO" id="GO:0005524">
    <property type="term" value="F:ATP binding"/>
    <property type="evidence" value="ECO:0007669"/>
    <property type="project" value="UniProtKB-KW"/>
</dbReference>
<dbReference type="PROSITE" id="PS50893">
    <property type="entry name" value="ABC_TRANSPORTER_2"/>
    <property type="match status" value="1"/>
</dbReference>
<dbReference type="PANTHER" id="PTHR43335:SF2">
    <property type="entry name" value="ABC TRANSPORTER, ATP-BINDING PROTEIN"/>
    <property type="match status" value="1"/>
</dbReference>
<gene>
    <name evidence="6" type="ORF">J4P90_05075</name>
</gene>
<dbReference type="SUPFAM" id="SSF52540">
    <property type="entry name" value="P-loop containing nucleoside triphosphate hydrolases"/>
    <property type="match status" value="1"/>
</dbReference>
<keyword evidence="3" id="KW-0547">Nucleotide-binding</keyword>
<name>A0ABS3NUK5_9BACI</name>
<comment type="caution">
    <text evidence="6">The sequence shown here is derived from an EMBL/GenBank/DDBJ whole genome shotgun (WGS) entry which is preliminary data.</text>
</comment>
<dbReference type="CDD" id="cd03264">
    <property type="entry name" value="ABC_drug_resistance_like"/>
    <property type="match status" value="1"/>
</dbReference>
<reference evidence="6 7" key="1">
    <citation type="submission" date="2021-03" db="EMBL/GenBank/DDBJ databases">
        <title>Identification of novel Bacillus strains.</title>
        <authorList>
            <person name="Xiao Z."/>
            <person name="Li Y."/>
            <person name="Shen J."/>
        </authorList>
    </citation>
    <scope>NUCLEOTIDE SEQUENCE [LARGE SCALE GENOMIC DNA]</scope>
    <source>
        <strain evidence="6 7">SY8</strain>
    </source>
</reference>
<dbReference type="PANTHER" id="PTHR43335">
    <property type="entry name" value="ABC TRANSPORTER, ATP-BINDING PROTEIN"/>
    <property type="match status" value="1"/>
</dbReference>
<dbReference type="Gene3D" id="3.40.50.300">
    <property type="entry name" value="P-loop containing nucleotide triphosphate hydrolases"/>
    <property type="match status" value="1"/>
</dbReference>
<organism evidence="6 7">
    <name type="scientific">Bacillus arachidis</name>
    <dbReference type="NCBI Taxonomy" id="2819290"/>
    <lineage>
        <taxon>Bacteria</taxon>
        <taxon>Bacillati</taxon>
        <taxon>Bacillota</taxon>
        <taxon>Bacilli</taxon>
        <taxon>Bacillales</taxon>
        <taxon>Bacillaceae</taxon>
        <taxon>Bacillus</taxon>
    </lineage>
</organism>
<dbReference type="InterPro" id="IPR003593">
    <property type="entry name" value="AAA+_ATPase"/>
</dbReference>
<dbReference type="PROSITE" id="PS00211">
    <property type="entry name" value="ABC_TRANSPORTER_1"/>
    <property type="match status" value="1"/>
</dbReference>
<keyword evidence="4 6" id="KW-0067">ATP-binding</keyword>
<dbReference type="Pfam" id="PF00005">
    <property type="entry name" value="ABC_tran"/>
    <property type="match status" value="1"/>
</dbReference>